<dbReference type="EMBL" id="JAMSHJ010000001">
    <property type="protein sequence ID" value="KAI5443636.1"/>
    <property type="molecule type" value="Genomic_DNA"/>
</dbReference>
<evidence type="ECO:0000313" key="2">
    <source>
        <dbReference type="Proteomes" id="UP001058974"/>
    </source>
</evidence>
<proteinExistence type="predicted"/>
<gene>
    <name evidence="1" type="ORF">KIW84_012327</name>
</gene>
<dbReference type="Gramene" id="Psat01G0232700-T1">
    <property type="protein sequence ID" value="KAI5443636.1"/>
    <property type="gene ID" value="KIW84_012327"/>
</dbReference>
<organism evidence="1 2">
    <name type="scientific">Pisum sativum</name>
    <name type="common">Garden pea</name>
    <name type="synonym">Lathyrus oleraceus</name>
    <dbReference type="NCBI Taxonomy" id="3888"/>
    <lineage>
        <taxon>Eukaryota</taxon>
        <taxon>Viridiplantae</taxon>
        <taxon>Streptophyta</taxon>
        <taxon>Embryophyta</taxon>
        <taxon>Tracheophyta</taxon>
        <taxon>Spermatophyta</taxon>
        <taxon>Magnoliopsida</taxon>
        <taxon>eudicotyledons</taxon>
        <taxon>Gunneridae</taxon>
        <taxon>Pentapetalae</taxon>
        <taxon>rosids</taxon>
        <taxon>fabids</taxon>
        <taxon>Fabales</taxon>
        <taxon>Fabaceae</taxon>
        <taxon>Papilionoideae</taxon>
        <taxon>50 kb inversion clade</taxon>
        <taxon>NPAAA clade</taxon>
        <taxon>Hologalegina</taxon>
        <taxon>IRL clade</taxon>
        <taxon>Fabeae</taxon>
        <taxon>Lathyrus</taxon>
    </lineage>
</organism>
<name>A0A9D5BHE9_PEA</name>
<comment type="caution">
    <text evidence="1">The sequence shown here is derived from an EMBL/GenBank/DDBJ whole genome shotgun (WGS) entry which is preliminary data.</text>
</comment>
<accession>A0A9D5BHE9</accession>
<sequence length="167" mass="18925">MSPCSGEDLLVFNDSITHPCGMRYLPLSLGEGESERKSFVINIDLKAARRILEVTLNSLLTTSTVSEEGLRRVNMVDLDVRQDRVRPIMDDNFEVIQLDGIPIISMKIGYVLPSDVKTMLIRCLWDNTYLFVIYSHELLNMDPIVTCHELNVDPSPDISPNKEENSL</sequence>
<dbReference type="Proteomes" id="UP001058974">
    <property type="component" value="Chromosome 1"/>
</dbReference>
<dbReference type="AlphaFoldDB" id="A0A9D5BHE9"/>
<keyword evidence="2" id="KW-1185">Reference proteome</keyword>
<protein>
    <submittedName>
        <fullName evidence="1">Uncharacterized protein</fullName>
    </submittedName>
</protein>
<reference evidence="1 2" key="1">
    <citation type="journal article" date="2022" name="Nat. Genet.">
        <title>Improved pea reference genome and pan-genome highlight genomic features and evolutionary characteristics.</title>
        <authorList>
            <person name="Yang T."/>
            <person name="Liu R."/>
            <person name="Luo Y."/>
            <person name="Hu S."/>
            <person name="Wang D."/>
            <person name="Wang C."/>
            <person name="Pandey M.K."/>
            <person name="Ge S."/>
            <person name="Xu Q."/>
            <person name="Li N."/>
            <person name="Li G."/>
            <person name="Huang Y."/>
            <person name="Saxena R.K."/>
            <person name="Ji Y."/>
            <person name="Li M."/>
            <person name="Yan X."/>
            <person name="He Y."/>
            <person name="Liu Y."/>
            <person name="Wang X."/>
            <person name="Xiang C."/>
            <person name="Varshney R.K."/>
            <person name="Ding H."/>
            <person name="Gao S."/>
            <person name="Zong X."/>
        </authorList>
    </citation>
    <scope>NUCLEOTIDE SEQUENCE [LARGE SCALE GENOMIC DNA]</scope>
    <source>
        <strain evidence="1 2">cv. Zhongwan 6</strain>
    </source>
</reference>
<evidence type="ECO:0000313" key="1">
    <source>
        <dbReference type="EMBL" id="KAI5443636.1"/>
    </source>
</evidence>